<name>A0A8H3BA68_9AGAM</name>
<gene>
    <name evidence="3" type="ORF">RDB_LOCUS69970</name>
</gene>
<organism evidence="3 4">
    <name type="scientific">Rhizoctonia solani</name>
    <dbReference type="NCBI Taxonomy" id="456999"/>
    <lineage>
        <taxon>Eukaryota</taxon>
        <taxon>Fungi</taxon>
        <taxon>Dikarya</taxon>
        <taxon>Basidiomycota</taxon>
        <taxon>Agaricomycotina</taxon>
        <taxon>Agaricomycetes</taxon>
        <taxon>Cantharellales</taxon>
        <taxon>Ceratobasidiaceae</taxon>
        <taxon>Rhizoctonia</taxon>
    </lineage>
</organism>
<feature type="region of interest" description="Disordered" evidence="1">
    <location>
        <begin position="429"/>
        <end position="455"/>
    </location>
</feature>
<sequence length="560" mass="63088">MPNLKAKLLSGIIDRKKASKEELDFLIGQTRFLYRVFTEECRSPRVSQGFIAHKFRNDVHNINAARLLANDDTRYLSGLNHLESQENSPWISTTRLWDWAMWRLMSSHEKMKSACVAVIDLLHFPELQLQPGDTYQSDLSLERFHGQIIHALDVIKRVEVQSPLGKAPSSEVVKRARDRANAADEVLVYAIIPSSSVVSTFSLQDIRPSVPRQFATGLNADSDNQKMKRRRKAHKPKDEDYKEQVGRFRNTRYNWTREIDKEKWDTDKHGRKFAELAYAFLKQGEAQRLTRLDGMPQHDISLIQTNTGSLGVDPTRLDKTPQEVSGGVEVNDEHVGAADDHDSTSSGEGSTRLADVFGRAGIYEMDAEAGSMASLASAYSRLTTASKFFSSQESLSGPIPESIEGPKNDQALLINLSMLPKAYHMPTKGLDPSKGIVEASEPTSPPSKDESISKKSEAQREINIFCDQLLILSSSILEPYWNTKQRKGKDWDILKHAIVESVKPKITRMEDATAHSGEEEVNPDVIYESFEKHYPPYQWVTSKPTSKGRKLFEKVTSKIG</sequence>
<dbReference type="AlphaFoldDB" id="A0A8H3BA68"/>
<dbReference type="InterPro" id="IPR056009">
    <property type="entry name" value="DUF7587"/>
</dbReference>
<evidence type="ECO:0000259" key="2">
    <source>
        <dbReference type="Pfam" id="PF24494"/>
    </source>
</evidence>
<evidence type="ECO:0000313" key="4">
    <source>
        <dbReference type="Proteomes" id="UP000663888"/>
    </source>
</evidence>
<dbReference type="EMBL" id="CAJMWX010001041">
    <property type="protein sequence ID" value="CAE6451627.1"/>
    <property type="molecule type" value="Genomic_DNA"/>
</dbReference>
<accession>A0A8H3BA68</accession>
<feature type="region of interest" description="Disordered" evidence="1">
    <location>
        <begin position="214"/>
        <end position="241"/>
    </location>
</feature>
<feature type="region of interest" description="Disordered" evidence="1">
    <location>
        <begin position="329"/>
        <end position="351"/>
    </location>
</feature>
<protein>
    <recommendedName>
        <fullName evidence="2">DUF7587 domain-containing protein</fullName>
    </recommendedName>
</protein>
<proteinExistence type="predicted"/>
<comment type="caution">
    <text evidence="3">The sequence shown here is derived from an EMBL/GenBank/DDBJ whole genome shotgun (WGS) entry which is preliminary data.</text>
</comment>
<dbReference type="Proteomes" id="UP000663888">
    <property type="component" value="Unassembled WGS sequence"/>
</dbReference>
<evidence type="ECO:0000313" key="3">
    <source>
        <dbReference type="EMBL" id="CAE6451627.1"/>
    </source>
</evidence>
<feature type="compositionally biased region" description="Basic and acidic residues" evidence="1">
    <location>
        <begin position="331"/>
        <end position="343"/>
    </location>
</feature>
<dbReference type="Pfam" id="PF24494">
    <property type="entry name" value="DUF7587"/>
    <property type="match status" value="1"/>
</dbReference>
<reference evidence="3" key="1">
    <citation type="submission" date="2021-01" db="EMBL/GenBank/DDBJ databases">
        <authorList>
            <person name="Kaushik A."/>
        </authorList>
    </citation>
    <scope>NUCLEOTIDE SEQUENCE</scope>
    <source>
        <strain evidence="3">AG4-R118</strain>
    </source>
</reference>
<feature type="domain" description="DUF7587" evidence="2">
    <location>
        <begin position="30"/>
        <end position="205"/>
    </location>
</feature>
<evidence type="ECO:0000256" key="1">
    <source>
        <dbReference type="SAM" id="MobiDB-lite"/>
    </source>
</evidence>